<name>A0A6B2H6D8_9BACT</name>
<keyword evidence="2" id="KW-1185">Reference proteome</keyword>
<protein>
    <recommendedName>
        <fullName evidence="3">Outer membrane protein beta-barrel domain-containing protein</fullName>
    </recommendedName>
</protein>
<accession>A0A6B2H6D8</accession>
<organism evidence="1 2">
    <name type="scientific">Pontibacter fetidus</name>
    <dbReference type="NCBI Taxonomy" id="2700082"/>
    <lineage>
        <taxon>Bacteria</taxon>
        <taxon>Pseudomonadati</taxon>
        <taxon>Bacteroidota</taxon>
        <taxon>Cytophagia</taxon>
        <taxon>Cytophagales</taxon>
        <taxon>Hymenobacteraceae</taxon>
        <taxon>Pontibacter</taxon>
    </lineage>
</organism>
<proteinExistence type="predicted"/>
<evidence type="ECO:0008006" key="3">
    <source>
        <dbReference type="Google" id="ProtNLM"/>
    </source>
</evidence>
<gene>
    <name evidence="1" type="ORF">GWO68_02420</name>
</gene>
<evidence type="ECO:0000313" key="1">
    <source>
        <dbReference type="EMBL" id="NDK54762.1"/>
    </source>
</evidence>
<sequence>MKTELYNRNTSSFTAVASAGITMRYRFSAKWSAYAESDFAYYNFERKYSTISLKNGAKSIGLNYNFTWKREKQEVLKSNQIEQL</sequence>
<dbReference type="EMBL" id="JAAEAA010000003">
    <property type="protein sequence ID" value="NDK54762.1"/>
    <property type="molecule type" value="Genomic_DNA"/>
</dbReference>
<comment type="caution">
    <text evidence="1">The sequence shown here is derived from an EMBL/GenBank/DDBJ whole genome shotgun (WGS) entry which is preliminary data.</text>
</comment>
<reference evidence="1 2" key="1">
    <citation type="submission" date="2020-01" db="EMBL/GenBank/DDBJ databases">
        <authorList>
            <person name="Kim M.K."/>
        </authorList>
    </citation>
    <scope>NUCLEOTIDE SEQUENCE [LARGE SCALE GENOMIC DNA]</scope>
    <source>
        <strain evidence="1 2">BT213</strain>
    </source>
</reference>
<evidence type="ECO:0000313" key="2">
    <source>
        <dbReference type="Proteomes" id="UP000478546"/>
    </source>
</evidence>
<dbReference type="RefSeq" id="WP_162344825.1">
    <property type="nucleotide sequence ID" value="NZ_JAAEAA010000003.1"/>
</dbReference>
<dbReference type="Proteomes" id="UP000478546">
    <property type="component" value="Unassembled WGS sequence"/>
</dbReference>
<dbReference type="AlphaFoldDB" id="A0A6B2H6D8"/>